<dbReference type="CDD" id="cd14688">
    <property type="entry name" value="bZIP_YAP"/>
    <property type="match status" value="1"/>
</dbReference>
<evidence type="ECO:0000313" key="2">
    <source>
        <dbReference type="EMBL" id="KAK9812574.1"/>
    </source>
</evidence>
<keyword evidence="3" id="KW-1185">Reference proteome</keyword>
<dbReference type="EMBL" id="JALJOQ010000006">
    <property type="protein sequence ID" value="KAK9812574.1"/>
    <property type="molecule type" value="Genomic_DNA"/>
</dbReference>
<feature type="region of interest" description="Disordered" evidence="1">
    <location>
        <begin position="1"/>
        <end position="35"/>
    </location>
</feature>
<accession>A0AAW1PSI4</accession>
<evidence type="ECO:0000256" key="1">
    <source>
        <dbReference type="SAM" id="MobiDB-lite"/>
    </source>
</evidence>
<reference evidence="2 3" key="1">
    <citation type="journal article" date="2024" name="Nat. Commun.">
        <title>Phylogenomics reveals the evolutionary origins of lichenization in chlorophyte algae.</title>
        <authorList>
            <person name="Puginier C."/>
            <person name="Libourel C."/>
            <person name="Otte J."/>
            <person name="Skaloud P."/>
            <person name="Haon M."/>
            <person name="Grisel S."/>
            <person name="Petersen M."/>
            <person name="Berrin J.G."/>
            <person name="Delaux P.M."/>
            <person name="Dal Grande F."/>
            <person name="Keller J."/>
        </authorList>
    </citation>
    <scope>NUCLEOTIDE SEQUENCE [LARGE SCALE GENOMIC DNA]</scope>
    <source>
        <strain evidence="2 3">SAG 2036</strain>
    </source>
</reference>
<sequence length="511" mass="56115">MTRPHEDQDLRDNQNYTAIRTYRQSEKQRLRNRRAQKAFRERARQRKELGQDAEVAASGITQAWESLESDRAAFAAERQVWLSSASQALLNLGTWLAPSIEGLAVTSDDSFKVAVLRTPGISDAFLDVLFSTVCQSCNIVGYPCPAKAEVDFWPISSYLTVRSHIGRTALALAVEDAETEGSCRSLARLEDLIASWRGIARLSRMTDRSAGGDLARIMYKMVKQFPLDQYGQPPANHWHIATARARLSPEQRAQMLAMQARFHDRLFSTRQRATTLPRRLHGFLQGDVDPRLTSYPSAMPGGQEGEALLAELLKEEHAAANAFYWEIRQQVLTPLQDARINLAAFPWQPDLDIICSVLRGWDDYPDMPAGIAQPSCIVREAEEPGVPPVPQAPQASASLLPKPCSLASSGPASASDLTFMPSGLASEPFMPPLRAGGDAPLTETLESRLVPATWQPPRSGTPAMDPIHLSDACVRQLMAFEKPLGGGGAQPAGSAQPAVDDLELLKYFGDF</sequence>
<comment type="caution">
    <text evidence="2">The sequence shown here is derived from an EMBL/GenBank/DDBJ whole genome shotgun (WGS) entry which is preliminary data.</text>
</comment>
<feature type="compositionally biased region" description="Basic and acidic residues" evidence="1">
    <location>
        <begin position="1"/>
        <end position="12"/>
    </location>
</feature>
<dbReference type="Proteomes" id="UP001465755">
    <property type="component" value="Unassembled WGS sequence"/>
</dbReference>
<organism evidence="2 3">
    <name type="scientific">Symbiochloris irregularis</name>
    <dbReference type="NCBI Taxonomy" id="706552"/>
    <lineage>
        <taxon>Eukaryota</taxon>
        <taxon>Viridiplantae</taxon>
        <taxon>Chlorophyta</taxon>
        <taxon>core chlorophytes</taxon>
        <taxon>Trebouxiophyceae</taxon>
        <taxon>Trebouxiales</taxon>
        <taxon>Trebouxiaceae</taxon>
        <taxon>Symbiochloris</taxon>
    </lineage>
</organism>
<protein>
    <recommendedName>
        <fullName evidence="4">BZIP domain-containing protein</fullName>
    </recommendedName>
</protein>
<proteinExistence type="predicted"/>
<evidence type="ECO:0000313" key="3">
    <source>
        <dbReference type="Proteomes" id="UP001465755"/>
    </source>
</evidence>
<gene>
    <name evidence="2" type="ORF">WJX73_009992</name>
</gene>
<name>A0AAW1PSI4_9CHLO</name>
<evidence type="ECO:0008006" key="4">
    <source>
        <dbReference type="Google" id="ProtNLM"/>
    </source>
</evidence>
<dbReference type="AlphaFoldDB" id="A0AAW1PSI4"/>